<protein>
    <submittedName>
        <fullName evidence="2">Uncharacterized protein</fullName>
    </submittedName>
</protein>
<dbReference type="AlphaFoldDB" id="A0A433QHV7"/>
<evidence type="ECO:0000313" key="3">
    <source>
        <dbReference type="Proteomes" id="UP000274822"/>
    </source>
</evidence>
<dbReference type="Proteomes" id="UP000274822">
    <property type="component" value="Unassembled WGS sequence"/>
</dbReference>
<reference evidence="2 3" key="1">
    <citation type="journal article" date="2018" name="New Phytol.">
        <title>Phylogenomics of Endogonaceae and evolution of mycorrhizas within Mucoromycota.</title>
        <authorList>
            <person name="Chang Y."/>
            <person name="Desiro A."/>
            <person name="Na H."/>
            <person name="Sandor L."/>
            <person name="Lipzen A."/>
            <person name="Clum A."/>
            <person name="Barry K."/>
            <person name="Grigoriev I.V."/>
            <person name="Martin F.M."/>
            <person name="Stajich J.E."/>
            <person name="Smith M.E."/>
            <person name="Bonito G."/>
            <person name="Spatafora J.W."/>
        </authorList>
    </citation>
    <scope>NUCLEOTIDE SEQUENCE [LARGE SCALE GENOMIC DNA]</scope>
    <source>
        <strain evidence="2 3">AD002</strain>
    </source>
</reference>
<feature type="region of interest" description="Disordered" evidence="1">
    <location>
        <begin position="92"/>
        <end position="118"/>
    </location>
</feature>
<keyword evidence="3" id="KW-1185">Reference proteome</keyword>
<accession>A0A433QHV7</accession>
<sequence>MYYLGFRGKCVGEMRLIYIQALPAIHVSPTDDLHNQLTNIPECSRQSPPPTQPSAHCLRDVSNDHGQRVRKDNLPALGDVIPDLLPYAHGNVPEGDRSAVGDVKGLPSSRRGRGGELLDGEDVGVGNVANVGEVHQAGVVAYLNDVLSALADLEEAGDDLAVARAEDTGGSYSAG</sequence>
<comment type="caution">
    <text evidence="2">The sequence shown here is derived from an EMBL/GenBank/DDBJ whole genome shotgun (WGS) entry which is preliminary data.</text>
</comment>
<name>A0A433QHV7_9FUNG</name>
<gene>
    <name evidence="2" type="ORF">BC938DRAFT_481020</name>
</gene>
<evidence type="ECO:0000256" key="1">
    <source>
        <dbReference type="SAM" id="MobiDB-lite"/>
    </source>
</evidence>
<dbReference type="EMBL" id="RBNJ01005581">
    <property type="protein sequence ID" value="RUS29131.1"/>
    <property type="molecule type" value="Genomic_DNA"/>
</dbReference>
<proteinExistence type="predicted"/>
<organism evidence="2 3">
    <name type="scientific">Jimgerdemannia flammicorona</name>
    <dbReference type="NCBI Taxonomy" id="994334"/>
    <lineage>
        <taxon>Eukaryota</taxon>
        <taxon>Fungi</taxon>
        <taxon>Fungi incertae sedis</taxon>
        <taxon>Mucoromycota</taxon>
        <taxon>Mucoromycotina</taxon>
        <taxon>Endogonomycetes</taxon>
        <taxon>Endogonales</taxon>
        <taxon>Endogonaceae</taxon>
        <taxon>Jimgerdemannia</taxon>
    </lineage>
</organism>
<evidence type="ECO:0000313" key="2">
    <source>
        <dbReference type="EMBL" id="RUS29131.1"/>
    </source>
</evidence>